<accession>A0A450V4A8</accession>
<organism evidence="1">
    <name type="scientific">Candidatus Kentrum sp. LFY</name>
    <dbReference type="NCBI Taxonomy" id="2126342"/>
    <lineage>
        <taxon>Bacteria</taxon>
        <taxon>Pseudomonadati</taxon>
        <taxon>Pseudomonadota</taxon>
        <taxon>Gammaproteobacteria</taxon>
        <taxon>Candidatus Kentrum</taxon>
    </lineage>
</organism>
<dbReference type="AlphaFoldDB" id="A0A450V4A8"/>
<reference evidence="1" key="1">
    <citation type="submission" date="2019-02" db="EMBL/GenBank/DDBJ databases">
        <authorList>
            <person name="Gruber-Vodicka R. H."/>
            <person name="Seah K. B. B."/>
        </authorList>
    </citation>
    <scope>NUCLEOTIDE SEQUENCE</scope>
    <source>
        <strain evidence="1">BECK_M6</strain>
    </source>
</reference>
<name>A0A450V4A8_9GAMM</name>
<proteinExistence type="predicted"/>
<protein>
    <submittedName>
        <fullName evidence="1">Uncharacterized protein</fullName>
    </submittedName>
</protein>
<gene>
    <name evidence="1" type="ORF">BECKLFY1418A_GA0070994_11021</name>
</gene>
<sequence length="72" mass="8387">MLQQYPRSCKESIFPYPRIHGHRNKTGLQYGISDNILMLHDITIKNGYYSTGTLAIQNNQLAPWELLRVQCH</sequence>
<dbReference type="EMBL" id="CAADFH010000102">
    <property type="protein sequence ID" value="VFJ99608.1"/>
    <property type="molecule type" value="Genomic_DNA"/>
</dbReference>
<evidence type="ECO:0000313" key="1">
    <source>
        <dbReference type="EMBL" id="VFJ99608.1"/>
    </source>
</evidence>